<proteinExistence type="predicted"/>
<gene>
    <name evidence="3" type="ORF">BDP27DRAFT_1373788</name>
</gene>
<feature type="compositionally biased region" description="Low complexity" evidence="1">
    <location>
        <begin position="175"/>
        <end position="189"/>
    </location>
</feature>
<evidence type="ECO:0000313" key="3">
    <source>
        <dbReference type="EMBL" id="KAF9048175.1"/>
    </source>
</evidence>
<reference evidence="3" key="1">
    <citation type="submission" date="2020-11" db="EMBL/GenBank/DDBJ databases">
        <authorList>
            <consortium name="DOE Joint Genome Institute"/>
            <person name="Ahrendt S."/>
            <person name="Riley R."/>
            <person name="Andreopoulos W."/>
            <person name="Labutti K."/>
            <person name="Pangilinan J."/>
            <person name="Ruiz-Duenas F.J."/>
            <person name="Barrasa J.M."/>
            <person name="Sanchez-Garcia M."/>
            <person name="Camarero S."/>
            <person name="Miyauchi S."/>
            <person name="Serrano A."/>
            <person name="Linde D."/>
            <person name="Babiker R."/>
            <person name="Drula E."/>
            <person name="Ayuso-Fernandez I."/>
            <person name="Pacheco R."/>
            <person name="Padilla G."/>
            <person name="Ferreira P."/>
            <person name="Barriuso J."/>
            <person name="Kellner H."/>
            <person name="Castanera R."/>
            <person name="Alfaro M."/>
            <person name="Ramirez L."/>
            <person name="Pisabarro A.G."/>
            <person name="Kuo A."/>
            <person name="Tritt A."/>
            <person name="Lipzen A."/>
            <person name="He G."/>
            <person name="Yan M."/>
            <person name="Ng V."/>
            <person name="Cullen D."/>
            <person name="Martin F."/>
            <person name="Rosso M.-N."/>
            <person name="Henrissat B."/>
            <person name="Hibbett D."/>
            <person name="Martinez A.T."/>
            <person name="Grigoriev I.V."/>
        </authorList>
    </citation>
    <scope>NUCLEOTIDE SEQUENCE</scope>
    <source>
        <strain evidence="3">AH 40177</strain>
    </source>
</reference>
<evidence type="ECO:0000313" key="4">
    <source>
        <dbReference type="Proteomes" id="UP000772434"/>
    </source>
</evidence>
<dbReference type="Proteomes" id="UP000772434">
    <property type="component" value="Unassembled WGS sequence"/>
</dbReference>
<comment type="caution">
    <text evidence="3">The sequence shown here is derived from an EMBL/GenBank/DDBJ whole genome shotgun (WGS) entry which is preliminary data.</text>
</comment>
<keyword evidence="4" id="KW-1185">Reference proteome</keyword>
<sequence>MAFQLEIPCAVCILLWMDCGFRVLGLSSSTGHTTKFVPHSLSFSLSTSSYYIKRTTPMVEAPVFCAGVSSSVASPAEVPVARHVAVMTVGSVTRPAAALETPLESPPAVPVSMPTTLAAIPVTTADNTAVEALPTLATFDVEDAVAPAALTGSTDHFMDSVSAEPGNDHFSMEVSAGSSPEASLSASASPHGRGADRL</sequence>
<evidence type="ECO:0008006" key="5">
    <source>
        <dbReference type="Google" id="ProtNLM"/>
    </source>
</evidence>
<feature type="signal peptide" evidence="2">
    <location>
        <begin position="1"/>
        <end position="25"/>
    </location>
</feature>
<feature type="region of interest" description="Disordered" evidence="1">
    <location>
        <begin position="156"/>
        <end position="198"/>
    </location>
</feature>
<evidence type="ECO:0000256" key="2">
    <source>
        <dbReference type="SAM" id="SignalP"/>
    </source>
</evidence>
<keyword evidence="2" id="KW-0732">Signal</keyword>
<organism evidence="3 4">
    <name type="scientific">Rhodocollybia butyracea</name>
    <dbReference type="NCBI Taxonomy" id="206335"/>
    <lineage>
        <taxon>Eukaryota</taxon>
        <taxon>Fungi</taxon>
        <taxon>Dikarya</taxon>
        <taxon>Basidiomycota</taxon>
        <taxon>Agaricomycotina</taxon>
        <taxon>Agaricomycetes</taxon>
        <taxon>Agaricomycetidae</taxon>
        <taxon>Agaricales</taxon>
        <taxon>Marasmiineae</taxon>
        <taxon>Omphalotaceae</taxon>
        <taxon>Rhodocollybia</taxon>
    </lineage>
</organism>
<protein>
    <recommendedName>
        <fullName evidence="5">Secreted protein</fullName>
    </recommendedName>
</protein>
<name>A0A9P5P5K2_9AGAR</name>
<dbReference type="EMBL" id="JADNRY010000486">
    <property type="protein sequence ID" value="KAF9048175.1"/>
    <property type="molecule type" value="Genomic_DNA"/>
</dbReference>
<feature type="chain" id="PRO_5040333576" description="Secreted protein" evidence="2">
    <location>
        <begin position="26"/>
        <end position="198"/>
    </location>
</feature>
<dbReference type="AlphaFoldDB" id="A0A9P5P5K2"/>
<accession>A0A9P5P5K2</accession>
<evidence type="ECO:0000256" key="1">
    <source>
        <dbReference type="SAM" id="MobiDB-lite"/>
    </source>
</evidence>